<keyword evidence="1" id="KW-0812">Transmembrane</keyword>
<name>A0A7Z0J4E5_9MICO</name>
<feature type="transmembrane region" description="Helical" evidence="1">
    <location>
        <begin position="130"/>
        <end position="148"/>
    </location>
</feature>
<evidence type="ECO:0000256" key="1">
    <source>
        <dbReference type="SAM" id="Phobius"/>
    </source>
</evidence>
<accession>A0A7Z0J4E5</accession>
<comment type="caution">
    <text evidence="2">The sequence shown here is derived from an EMBL/GenBank/DDBJ whole genome shotgun (WGS) entry which is preliminary data.</text>
</comment>
<feature type="transmembrane region" description="Helical" evidence="1">
    <location>
        <begin position="154"/>
        <end position="173"/>
    </location>
</feature>
<evidence type="ECO:0000313" key="2">
    <source>
        <dbReference type="EMBL" id="NYJ18307.1"/>
    </source>
</evidence>
<keyword evidence="1" id="KW-0472">Membrane</keyword>
<dbReference type="AlphaFoldDB" id="A0A7Z0J4E5"/>
<protein>
    <recommendedName>
        <fullName evidence="4">Large exoprotein</fullName>
    </recommendedName>
</protein>
<proteinExistence type="predicted"/>
<organism evidence="2 3">
    <name type="scientific">Glaciibacter psychrotolerans</name>
    <dbReference type="NCBI Taxonomy" id="670054"/>
    <lineage>
        <taxon>Bacteria</taxon>
        <taxon>Bacillati</taxon>
        <taxon>Actinomycetota</taxon>
        <taxon>Actinomycetes</taxon>
        <taxon>Micrococcales</taxon>
        <taxon>Microbacteriaceae</taxon>
        <taxon>Glaciibacter</taxon>
    </lineage>
</organism>
<dbReference type="EMBL" id="JACCFM010000001">
    <property type="protein sequence ID" value="NYJ18307.1"/>
    <property type="molecule type" value="Genomic_DNA"/>
</dbReference>
<sequence length="317" mass="33333">MSGEVLGGGVMVAVAAALWVAYFMPTWARRRQYFAMERNAVRLQQTLRILAETAEVPEQVRLEANARTVSSQQKLLAQAEAKARAELKISADAAVAARRAAVVKAAAVLTPVTAQRALGTLRRQRALRSLLLLVGVVAVVAGTAIGLVGGSWLLLGFGGLAAATALGGLARLARTARFARSRAAVRIDVAAAPTRVHQQRFEPVHFDEAPVVAATWTPKPLPRPMYLTRGSIAQAAMASVDAGAELRKAASEAELSRRAAEREAAYAAAVTPITRPTTARPAASAASSAFASMGIIGDTEPGMSNLDDVLRRRRAAG</sequence>
<keyword evidence="3" id="KW-1185">Reference proteome</keyword>
<keyword evidence="1" id="KW-1133">Transmembrane helix</keyword>
<evidence type="ECO:0000313" key="3">
    <source>
        <dbReference type="Proteomes" id="UP000537260"/>
    </source>
</evidence>
<reference evidence="2 3" key="1">
    <citation type="submission" date="2020-07" db="EMBL/GenBank/DDBJ databases">
        <title>Sequencing the genomes of 1000 actinobacteria strains.</title>
        <authorList>
            <person name="Klenk H.-P."/>
        </authorList>
    </citation>
    <scope>NUCLEOTIDE SEQUENCE [LARGE SCALE GENOMIC DNA]</scope>
    <source>
        <strain evidence="2 3">LI1</strain>
    </source>
</reference>
<dbReference type="Proteomes" id="UP000537260">
    <property type="component" value="Unassembled WGS sequence"/>
</dbReference>
<evidence type="ECO:0008006" key="4">
    <source>
        <dbReference type="Google" id="ProtNLM"/>
    </source>
</evidence>
<feature type="transmembrane region" description="Helical" evidence="1">
    <location>
        <begin position="6"/>
        <end position="28"/>
    </location>
</feature>
<gene>
    <name evidence="2" type="ORF">HNR05_000098</name>
</gene>
<dbReference type="RefSeq" id="WP_179577235.1">
    <property type="nucleotide sequence ID" value="NZ_JACCFM010000001.1"/>
</dbReference>